<protein>
    <recommendedName>
        <fullName evidence="2">PiggyBac transposable element-derived protein domain-containing protein</fullName>
    </recommendedName>
</protein>
<gene>
    <name evidence="3" type="ORF">Pmani_001351</name>
</gene>
<comment type="caution">
    <text evidence="3">The sequence shown here is derived from an EMBL/GenBank/DDBJ whole genome shotgun (WGS) entry which is preliminary data.</text>
</comment>
<reference evidence="3" key="1">
    <citation type="submission" date="2023-11" db="EMBL/GenBank/DDBJ databases">
        <title>Genome assemblies of two species of porcelain crab, Petrolisthes cinctipes and Petrolisthes manimaculis (Anomura: Porcellanidae).</title>
        <authorList>
            <person name="Angst P."/>
        </authorList>
    </citation>
    <scope>NUCLEOTIDE SEQUENCE</scope>
    <source>
        <strain evidence="3">PB745_02</strain>
        <tissue evidence="3">Gill</tissue>
    </source>
</reference>
<accession>A0AAE1ULG5</accession>
<dbReference type="InterPro" id="IPR052638">
    <property type="entry name" value="PiggyBac_TE-derived"/>
</dbReference>
<evidence type="ECO:0000313" key="3">
    <source>
        <dbReference type="EMBL" id="KAK4328232.1"/>
    </source>
</evidence>
<feature type="region of interest" description="Disordered" evidence="1">
    <location>
        <begin position="83"/>
        <end position="120"/>
    </location>
</feature>
<keyword evidence="4" id="KW-1185">Reference proteome</keyword>
<evidence type="ECO:0000313" key="4">
    <source>
        <dbReference type="Proteomes" id="UP001292094"/>
    </source>
</evidence>
<dbReference type="AlphaFoldDB" id="A0AAE1ULG5"/>
<sequence>MSRKRAFMNVEEAVAFLYSISDDEDATAIDIALEPPDDGAESDGDDPSEDIVDVDENIMLLGSKLLDKPPHIELSNRNSRLEPCLSMSSPVGLQPQEELSEATSQTRNSKKPPKKRLKKTHEWKKCVLEQSSNGKQSSVDDHRPFILHKWADEGLTPIDIFKYMWNDEVMELMREETNRYHQQKFGKELFVTVNELYQVLGIFLLSGYNKVPNRRLFWSRQADTRNNSVVQCGMSINRFEDIIRSLHVVDNTKKPEHDRIYKVRPLFDHFNKMFKELAQPLSSTWAVDEAMEPYYGRHGLKQFIRGKPVRFGYKFWCLCTVEGLLISFKLYEGRDSGHVVGLTIGESVVQMLAKGTVPTGSNSPGASRGQGS</sequence>
<dbReference type="PANTHER" id="PTHR47055">
    <property type="entry name" value="DDE_TNP_1_7 DOMAIN-CONTAINING PROTEIN"/>
    <property type="match status" value="1"/>
</dbReference>
<feature type="domain" description="PiggyBac transposable element-derived protein" evidence="2">
    <location>
        <begin position="156"/>
        <end position="336"/>
    </location>
</feature>
<proteinExistence type="predicted"/>
<evidence type="ECO:0000259" key="2">
    <source>
        <dbReference type="Pfam" id="PF13843"/>
    </source>
</evidence>
<feature type="compositionally biased region" description="Basic residues" evidence="1">
    <location>
        <begin position="108"/>
        <end position="120"/>
    </location>
</feature>
<evidence type="ECO:0000256" key="1">
    <source>
        <dbReference type="SAM" id="MobiDB-lite"/>
    </source>
</evidence>
<dbReference type="Pfam" id="PF13843">
    <property type="entry name" value="DDE_Tnp_1_7"/>
    <property type="match status" value="1"/>
</dbReference>
<dbReference type="EMBL" id="JAWZYT010000092">
    <property type="protein sequence ID" value="KAK4328232.1"/>
    <property type="molecule type" value="Genomic_DNA"/>
</dbReference>
<organism evidence="3 4">
    <name type="scientific">Petrolisthes manimaculis</name>
    <dbReference type="NCBI Taxonomy" id="1843537"/>
    <lineage>
        <taxon>Eukaryota</taxon>
        <taxon>Metazoa</taxon>
        <taxon>Ecdysozoa</taxon>
        <taxon>Arthropoda</taxon>
        <taxon>Crustacea</taxon>
        <taxon>Multicrustacea</taxon>
        <taxon>Malacostraca</taxon>
        <taxon>Eumalacostraca</taxon>
        <taxon>Eucarida</taxon>
        <taxon>Decapoda</taxon>
        <taxon>Pleocyemata</taxon>
        <taxon>Anomura</taxon>
        <taxon>Galatheoidea</taxon>
        <taxon>Porcellanidae</taxon>
        <taxon>Petrolisthes</taxon>
    </lineage>
</organism>
<dbReference type="Proteomes" id="UP001292094">
    <property type="component" value="Unassembled WGS sequence"/>
</dbReference>
<name>A0AAE1ULG5_9EUCA</name>
<dbReference type="InterPro" id="IPR029526">
    <property type="entry name" value="PGBD"/>
</dbReference>
<dbReference type="PANTHER" id="PTHR47055:SF3">
    <property type="entry name" value="PHORBOL-ESTER_DAG-TYPE DOMAIN-CONTAINING PROTEIN"/>
    <property type="match status" value="1"/>
</dbReference>
<dbReference type="GO" id="GO:0043565">
    <property type="term" value="F:sequence-specific DNA binding"/>
    <property type="evidence" value="ECO:0007669"/>
    <property type="project" value="TreeGrafter"/>
</dbReference>